<evidence type="ECO:0000313" key="3">
    <source>
        <dbReference type="Proteomes" id="UP001056079"/>
    </source>
</evidence>
<evidence type="ECO:0000313" key="2">
    <source>
        <dbReference type="EMBL" id="USC45987.1"/>
    </source>
</evidence>
<evidence type="ECO:0000256" key="1">
    <source>
        <dbReference type="SAM" id="MobiDB-lite"/>
    </source>
</evidence>
<feature type="region of interest" description="Disordered" evidence="1">
    <location>
        <begin position="37"/>
        <end position="56"/>
    </location>
</feature>
<dbReference type="RefSeq" id="WP_010072679.1">
    <property type="nucleotide sequence ID" value="NZ_CP098609.1"/>
</dbReference>
<gene>
    <name evidence="2" type="ORF">K7395_04200</name>
</gene>
<dbReference type="EMBL" id="CP098609">
    <property type="protein sequence ID" value="USC45987.1"/>
    <property type="molecule type" value="Genomic_DNA"/>
</dbReference>
<protein>
    <submittedName>
        <fullName evidence="2">Uncharacterized protein</fullName>
    </submittedName>
</protein>
<reference evidence="2" key="1">
    <citation type="submission" date="2021-08" db="EMBL/GenBank/DDBJ databases">
        <title>DNA methylation of m4C regulates biosynthesis of daptomycin in Streptomyces roseosporus L30.</title>
        <authorList>
            <person name="Fang J.-L."/>
        </authorList>
    </citation>
    <scope>NUCLEOTIDE SEQUENCE</scope>
    <source>
        <strain evidence="2">L30</strain>
    </source>
</reference>
<name>A0ABY4USH9_STRFL</name>
<keyword evidence="3" id="KW-1185">Reference proteome</keyword>
<accession>A0ABY4USH9</accession>
<sequence length="56" mass="5805">MTDEDATGPGGGRPAVTVSVRVHNEALRSLVARIESAPPRGRTSRPLLVCGTTPHG</sequence>
<organism evidence="2 3">
    <name type="scientific">Streptomyces filamentosus</name>
    <name type="common">Streptomyces roseosporus</name>
    <dbReference type="NCBI Taxonomy" id="67294"/>
    <lineage>
        <taxon>Bacteria</taxon>
        <taxon>Bacillati</taxon>
        <taxon>Actinomycetota</taxon>
        <taxon>Actinomycetes</taxon>
        <taxon>Kitasatosporales</taxon>
        <taxon>Streptomycetaceae</taxon>
        <taxon>Streptomyces</taxon>
    </lineage>
</organism>
<dbReference type="Proteomes" id="UP001056079">
    <property type="component" value="Chromosome"/>
</dbReference>
<proteinExistence type="predicted"/>